<dbReference type="GO" id="GO:0006298">
    <property type="term" value="P:mismatch repair"/>
    <property type="evidence" value="ECO:0007669"/>
    <property type="project" value="InterPro"/>
</dbReference>
<dbReference type="EMBL" id="AP021906">
    <property type="protein sequence ID" value="BBP89556.1"/>
    <property type="molecule type" value="Genomic_DNA"/>
</dbReference>
<name>A0A5S9MDE8_BACIA</name>
<dbReference type="SUPFAM" id="SSF55271">
    <property type="entry name" value="DNA repair protein MutS, domain I"/>
    <property type="match status" value="1"/>
</dbReference>
<reference evidence="2 3" key="1">
    <citation type="submission" date="2019-12" db="EMBL/GenBank/DDBJ databases">
        <title>Full genome sequence of a Bacillus safensis strain isolated from commercially available natto in Indonesia.</title>
        <authorList>
            <person name="Yoshida M."/>
            <person name="Uomi M."/>
            <person name="Waturangi D."/>
            <person name="Ekaputri J.J."/>
            <person name="Setiamarga D.H.E."/>
        </authorList>
    </citation>
    <scope>NUCLEOTIDE SEQUENCE [LARGE SCALE GENOMIC DNA]</scope>
    <source>
        <strain evidence="2 3">IDN1</strain>
    </source>
</reference>
<sequence length="66" mass="7653">MPFFFFRLGDFFMRFFFDDAKEAAQELEITLTSRDGGTIPMCGVPYHSASAYIEQLISKRLQGRHL</sequence>
<dbReference type="Gene3D" id="3.40.1170.10">
    <property type="entry name" value="DNA repair protein MutS, domain I"/>
    <property type="match status" value="1"/>
</dbReference>
<feature type="domain" description="DNA mismatch repair protein MutS-like N-terminal" evidence="1">
    <location>
        <begin position="4"/>
        <end position="59"/>
    </location>
</feature>
<dbReference type="Pfam" id="PF01624">
    <property type="entry name" value="MutS_I"/>
    <property type="match status" value="1"/>
</dbReference>
<proteinExistence type="predicted"/>
<accession>A0A5S9MDE8</accession>
<dbReference type="GO" id="GO:0005524">
    <property type="term" value="F:ATP binding"/>
    <property type="evidence" value="ECO:0007669"/>
    <property type="project" value="InterPro"/>
</dbReference>
<dbReference type="Proteomes" id="UP000464658">
    <property type="component" value="Chromosome"/>
</dbReference>
<dbReference type="InterPro" id="IPR007695">
    <property type="entry name" value="DNA_mismatch_repair_MutS-lik_N"/>
</dbReference>
<dbReference type="GO" id="GO:0030983">
    <property type="term" value="F:mismatched DNA binding"/>
    <property type="evidence" value="ECO:0007669"/>
    <property type="project" value="InterPro"/>
</dbReference>
<dbReference type="InterPro" id="IPR016151">
    <property type="entry name" value="DNA_mismatch_repair_MutS_N"/>
</dbReference>
<evidence type="ECO:0000259" key="1">
    <source>
        <dbReference type="Pfam" id="PF01624"/>
    </source>
</evidence>
<dbReference type="AlphaFoldDB" id="A0A5S9MDE8"/>
<gene>
    <name evidence="2" type="ORF">BsIDN1_31740</name>
</gene>
<organism evidence="2 3">
    <name type="scientific">Bacillus safensis</name>
    <dbReference type="NCBI Taxonomy" id="561879"/>
    <lineage>
        <taxon>Bacteria</taxon>
        <taxon>Bacillati</taxon>
        <taxon>Bacillota</taxon>
        <taxon>Bacilli</taxon>
        <taxon>Bacillales</taxon>
        <taxon>Bacillaceae</taxon>
        <taxon>Bacillus</taxon>
    </lineage>
</organism>
<evidence type="ECO:0000313" key="2">
    <source>
        <dbReference type="EMBL" id="BBP89556.1"/>
    </source>
</evidence>
<evidence type="ECO:0000313" key="3">
    <source>
        <dbReference type="Proteomes" id="UP000464658"/>
    </source>
</evidence>
<protein>
    <recommendedName>
        <fullName evidence="1">DNA mismatch repair protein MutS-like N-terminal domain-containing protein</fullName>
    </recommendedName>
</protein>